<evidence type="ECO:0000313" key="1">
    <source>
        <dbReference type="EMBL" id="KAG0286286.1"/>
    </source>
</evidence>
<protein>
    <submittedName>
        <fullName evidence="1">Uncharacterized protein</fullName>
    </submittedName>
</protein>
<dbReference type="AlphaFoldDB" id="A0A9P6QMX3"/>
<dbReference type="Proteomes" id="UP000823405">
    <property type="component" value="Unassembled WGS sequence"/>
</dbReference>
<evidence type="ECO:0000313" key="2">
    <source>
        <dbReference type="Proteomes" id="UP000823405"/>
    </source>
</evidence>
<dbReference type="OrthoDB" id="2412239at2759"/>
<reference evidence="1" key="1">
    <citation type="journal article" date="2020" name="Fungal Divers.">
        <title>Resolving the Mortierellaceae phylogeny through synthesis of multi-gene phylogenetics and phylogenomics.</title>
        <authorList>
            <person name="Vandepol N."/>
            <person name="Liber J."/>
            <person name="Desiro A."/>
            <person name="Na H."/>
            <person name="Kennedy M."/>
            <person name="Barry K."/>
            <person name="Grigoriev I.V."/>
            <person name="Miller A.N."/>
            <person name="O'Donnell K."/>
            <person name="Stajich J.E."/>
            <person name="Bonito G."/>
        </authorList>
    </citation>
    <scope>NUCLEOTIDE SEQUENCE</scope>
    <source>
        <strain evidence="1">NVP60</strain>
    </source>
</reference>
<sequence>MSMNDNNFIPTDWLSLTITKKASHIAEDGTLKASIAGQRGAHLIELLPEDNDAPWGTKDDDLYSKVQLSCQIDVKGRLSIDEREGIKGLVELTVVVEEWRLVTSLSPVLDDSGLKQGSLKITEQKKTTPTKRSIVSSNSTEINFKRSKSTEHHPSTLILPSPLSQDVMSVPPLQQPWPTLSVFQPPQAVLPSFLPHTIRPRPSRMRMTDAFHFDGKGYCRPPSDGAGTTAFPRDFDGLYAFEQAFSDGRRRIVRIAVNAQAEESVDAMVV</sequence>
<organism evidence="1 2">
    <name type="scientific">Linnemannia gamsii</name>
    <dbReference type="NCBI Taxonomy" id="64522"/>
    <lineage>
        <taxon>Eukaryota</taxon>
        <taxon>Fungi</taxon>
        <taxon>Fungi incertae sedis</taxon>
        <taxon>Mucoromycota</taxon>
        <taxon>Mortierellomycotina</taxon>
        <taxon>Mortierellomycetes</taxon>
        <taxon>Mortierellales</taxon>
        <taxon>Mortierellaceae</taxon>
        <taxon>Linnemannia</taxon>
    </lineage>
</organism>
<proteinExistence type="predicted"/>
<accession>A0A9P6QMX3</accession>
<keyword evidence="2" id="KW-1185">Reference proteome</keyword>
<comment type="caution">
    <text evidence="1">The sequence shown here is derived from an EMBL/GenBank/DDBJ whole genome shotgun (WGS) entry which is preliminary data.</text>
</comment>
<gene>
    <name evidence="1" type="ORF">BGZ97_007491</name>
</gene>
<dbReference type="EMBL" id="JAAAIN010003336">
    <property type="protein sequence ID" value="KAG0286286.1"/>
    <property type="molecule type" value="Genomic_DNA"/>
</dbReference>
<name>A0A9P6QMX3_9FUNG</name>